<evidence type="ECO:0000313" key="5">
    <source>
        <dbReference type="EMBL" id="CAG5091594.1"/>
    </source>
</evidence>
<proteinExistence type="predicted"/>
<dbReference type="Gene3D" id="1.10.10.60">
    <property type="entry name" value="Homeodomain-like"/>
    <property type="match status" value="1"/>
</dbReference>
<dbReference type="InterPro" id="IPR018060">
    <property type="entry name" value="HTH_AraC"/>
</dbReference>
<dbReference type="SUPFAM" id="SSF46689">
    <property type="entry name" value="Homeodomain-like"/>
    <property type="match status" value="1"/>
</dbReference>
<dbReference type="Proteomes" id="UP000681526">
    <property type="component" value="Unassembled WGS sequence"/>
</dbReference>
<keyword evidence="1" id="KW-0805">Transcription regulation</keyword>
<evidence type="ECO:0000259" key="4">
    <source>
        <dbReference type="PROSITE" id="PS01124"/>
    </source>
</evidence>
<comment type="caution">
    <text evidence="5">The sequence shown here is derived from an EMBL/GenBank/DDBJ whole genome shotgun (WGS) entry which is preliminary data.</text>
</comment>
<protein>
    <submittedName>
        <fullName evidence="5">Transcriptional regulator, AraC family</fullName>
    </submittedName>
</protein>
<dbReference type="RefSeq" id="WP_213485651.1">
    <property type="nucleotide sequence ID" value="NZ_CAJRAY010000083.1"/>
</dbReference>
<dbReference type="InterPro" id="IPR020449">
    <property type="entry name" value="Tscrpt_reg_AraC-type_HTH"/>
</dbReference>
<dbReference type="PRINTS" id="PR00032">
    <property type="entry name" value="HTHARAC"/>
</dbReference>
<dbReference type="PANTHER" id="PTHR43280">
    <property type="entry name" value="ARAC-FAMILY TRANSCRIPTIONAL REGULATOR"/>
    <property type="match status" value="1"/>
</dbReference>
<dbReference type="PROSITE" id="PS01124">
    <property type="entry name" value="HTH_ARAC_FAMILY_2"/>
    <property type="match status" value="1"/>
</dbReference>
<gene>
    <name evidence="5" type="primary">txxe 2769</name>
    <name evidence="5" type="ORF">TXXE_15890</name>
</gene>
<sequence length="264" mass="30686">MIHIFTAHCDMAHDGPHFVTDVPAGTHWLLVFTKTPALFWVEGELREYPAYSAVLYRPGQKVYYRASGDRFVNNWIRFTTDEPFVTETPVPCGVPFSLDDPDYCHKLFELLVIEHNFNKNCKDSSIRCLLRTLFNKLLESCFRNDITPQHYNLLKLRVAIQNNPGDHWTIPRMADYLKISPGYLQSIYKKTFGVSCMDDVIQNRIRLAKEYLYYGSLSVAEVAFRCGYRNVEHFSRQFKRLTGLTPREYQKRGESQPALPESPS</sequence>
<keyword evidence="3" id="KW-0804">Transcription</keyword>
<keyword evidence="2" id="KW-0238">DNA-binding</keyword>
<keyword evidence="6" id="KW-1185">Reference proteome</keyword>
<dbReference type="InterPro" id="IPR018062">
    <property type="entry name" value="HTH_AraC-typ_CS"/>
</dbReference>
<evidence type="ECO:0000256" key="2">
    <source>
        <dbReference type="ARBA" id="ARBA00023125"/>
    </source>
</evidence>
<dbReference type="Pfam" id="PF12833">
    <property type="entry name" value="HTH_18"/>
    <property type="match status" value="1"/>
</dbReference>
<dbReference type="EMBL" id="CAJRAY010000083">
    <property type="protein sequence ID" value="CAG5091594.1"/>
    <property type="molecule type" value="Genomic_DNA"/>
</dbReference>
<name>A0ABN7S6H8_THEXY</name>
<evidence type="ECO:0000256" key="1">
    <source>
        <dbReference type="ARBA" id="ARBA00023015"/>
    </source>
</evidence>
<accession>A0ABN7S6H8</accession>
<dbReference type="InterPro" id="IPR037923">
    <property type="entry name" value="HTH-like"/>
</dbReference>
<organism evidence="5 6">
    <name type="scientific">Thermobacillus xylanilyticus</name>
    <dbReference type="NCBI Taxonomy" id="76633"/>
    <lineage>
        <taxon>Bacteria</taxon>
        <taxon>Bacillati</taxon>
        <taxon>Bacillota</taxon>
        <taxon>Bacilli</taxon>
        <taxon>Bacillales</taxon>
        <taxon>Paenibacillaceae</taxon>
        <taxon>Thermobacillus</taxon>
    </lineage>
</organism>
<feature type="domain" description="HTH araC/xylS-type" evidence="4">
    <location>
        <begin position="154"/>
        <end position="252"/>
    </location>
</feature>
<evidence type="ECO:0000256" key="3">
    <source>
        <dbReference type="ARBA" id="ARBA00023163"/>
    </source>
</evidence>
<reference evidence="5 6" key="1">
    <citation type="submission" date="2021-04" db="EMBL/GenBank/DDBJ databases">
        <authorList>
            <person name="Rakotoarivonina H."/>
        </authorList>
    </citation>
    <scope>NUCLEOTIDE SEQUENCE [LARGE SCALE GENOMIC DNA]</scope>
    <source>
        <strain evidence="5 6">XE</strain>
    </source>
</reference>
<dbReference type="InterPro" id="IPR009057">
    <property type="entry name" value="Homeodomain-like_sf"/>
</dbReference>
<evidence type="ECO:0000313" key="6">
    <source>
        <dbReference type="Proteomes" id="UP000681526"/>
    </source>
</evidence>
<dbReference type="SMART" id="SM00342">
    <property type="entry name" value="HTH_ARAC"/>
    <property type="match status" value="1"/>
</dbReference>
<dbReference type="SUPFAM" id="SSF51215">
    <property type="entry name" value="Regulatory protein AraC"/>
    <property type="match status" value="1"/>
</dbReference>
<dbReference type="PROSITE" id="PS00041">
    <property type="entry name" value="HTH_ARAC_FAMILY_1"/>
    <property type="match status" value="1"/>
</dbReference>
<dbReference type="PANTHER" id="PTHR43280:SF2">
    <property type="entry name" value="HTH-TYPE TRANSCRIPTIONAL REGULATOR EXSA"/>
    <property type="match status" value="1"/>
</dbReference>